<dbReference type="RefSeq" id="WP_109890369.1">
    <property type="nucleotide sequence ID" value="NZ_CP029550.1"/>
</dbReference>
<reference evidence="2" key="1">
    <citation type="submission" date="2018-05" db="EMBL/GenBank/DDBJ databases">
        <title>Complete Genome Sequence of Methylobacterium sp. 17SD2-17.</title>
        <authorList>
            <person name="Srinivasan S."/>
        </authorList>
    </citation>
    <scope>NUCLEOTIDE SEQUENCE [LARGE SCALE GENOMIC DNA]</scope>
    <source>
        <strain evidence="2">17SD2-17</strain>
    </source>
</reference>
<organism evidence="1 2">
    <name type="scientific">Methylobacterium durans</name>
    <dbReference type="NCBI Taxonomy" id="2202825"/>
    <lineage>
        <taxon>Bacteria</taxon>
        <taxon>Pseudomonadati</taxon>
        <taxon>Pseudomonadota</taxon>
        <taxon>Alphaproteobacteria</taxon>
        <taxon>Hyphomicrobiales</taxon>
        <taxon>Methylobacteriaceae</taxon>
        <taxon>Methylobacterium</taxon>
    </lineage>
</organism>
<keyword evidence="2" id="KW-1185">Reference proteome</keyword>
<proteinExistence type="predicted"/>
<dbReference type="OrthoDB" id="7994361at2"/>
<dbReference type="EMBL" id="CP029550">
    <property type="protein sequence ID" value="AWN41394.1"/>
    <property type="molecule type" value="Genomic_DNA"/>
</dbReference>
<protein>
    <submittedName>
        <fullName evidence="1">Uncharacterized protein</fullName>
    </submittedName>
</protein>
<dbReference type="KEGG" id="mets:DK389_13825"/>
<evidence type="ECO:0000313" key="2">
    <source>
        <dbReference type="Proteomes" id="UP000245926"/>
    </source>
</evidence>
<gene>
    <name evidence="1" type="ORF">DK389_13825</name>
</gene>
<dbReference type="Proteomes" id="UP000245926">
    <property type="component" value="Chromosome"/>
</dbReference>
<accession>A0A2U8W5J8</accession>
<name>A0A2U8W5J8_9HYPH</name>
<dbReference type="AlphaFoldDB" id="A0A2U8W5J8"/>
<evidence type="ECO:0000313" key="1">
    <source>
        <dbReference type="EMBL" id="AWN41394.1"/>
    </source>
</evidence>
<sequence length="125" mass="13452">MTRTALAIATFLIGTGSPLADEVRYFCAEDAKVALTSQVSSGAAQPESLRFDVELSDETMYVKGGYPGIYRCTTADEGKSKTTYCRSPDRKVVFAINTASRRFSLARVSTEDSAAPFVSTGKCVD</sequence>